<dbReference type="Proteomes" id="UP000325577">
    <property type="component" value="Linkage Group LG9"/>
</dbReference>
<evidence type="ECO:0000313" key="1">
    <source>
        <dbReference type="EMBL" id="KAA8514711.1"/>
    </source>
</evidence>
<name>A0A5J4ZBT7_9ASTE</name>
<proteinExistence type="predicted"/>
<sequence>MKSCGPGEFMWLCNAERYEDGLGSGWNGWVRYMNSGVVFGPRAEQVAVGLRPSVADTVPIKEHEALGPESRTVHLSEPDILNRLAKPSNEVMWARGVRVAV</sequence>
<reference evidence="1 2" key="1">
    <citation type="submission" date="2019-09" db="EMBL/GenBank/DDBJ databases">
        <title>A chromosome-level genome assembly of the Chinese tupelo Nyssa sinensis.</title>
        <authorList>
            <person name="Yang X."/>
            <person name="Kang M."/>
            <person name="Yang Y."/>
            <person name="Xiong H."/>
            <person name="Wang M."/>
            <person name="Zhang Z."/>
            <person name="Wang Z."/>
            <person name="Wu H."/>
            <person name="Ma T."/>
            <person name="Liu J."/>
            <person name="Xi Z."/>
        </authorList>
    </citation>
    <scope>NUCLEOTIDE SEQUENCE [LARGE SCALE GENOMIC DNA]</scope>
    <source>
        <strain evidence="1">J267</strain>
        <tissue evidence="1">Leaf</tissue>
    </source>
</reference>
<evidence type="ECO:0000313" key="2">
    <source>
        <dbReference type="Proteomes" id="UP000325577"/>
    </source>
</evidence>
<gene>
    <name evidence="1" type="ORF">F0562_017890</name>
</gene>
<dbReference type="EMBL" id="CM018052">
    <property type="protein sequence ID" value="KAA8514711.1"/>
    <property type="molecule type" value="Genomic_DNA"/>
</dbReference>
<keyword evidence="2" id="KW-1185">Reference proteome</keyword>
<organism evidence="1 2">
    <name type="scientific">Nyssa sinensis</name>
    <dbReference type="NCBI Taxonomy" id="561372"/>
    <lineage>
        <taxon>Eukaryota</taxon>
        <taxon>Viridiplantae</taxon>
        <taxon>Streptophyta</taxon>
        <taxon>Embryophyta</taxon>
        <taxon>Tracheophyta</taxon>
        <taxon>Spermatophyta</taxon>
        <taxon>Magnoliopsida</taxon>
        <taxon>eudicotyledons</taxon>
        <taxon>Gunneridae</taxon>
        <taxon>Pentapetalae</taxon>
        <taxon>asterids</taxon>
        <taxon>Cornales</taxon>
        <taxon>Nyssaceae</taxon>
        <taxon>Nyssa</taxon>
    </lineage>
</organism>
<protein>
    <submittedName>
        <fullName evidence="1">Uncharacterized protein</fullName>
    </submittedName>
</protein>
<accession>A0A5J4ZBT7</accession>
<dbReference type="AlphaFoldDB" id="A0A5J4ZBT7"/>